<proteinExistence type="predicted"/>
<evidence type="ECO:0000313" key="1">
    <source>
        <dbReference type="EMBL" id="EIJ36505.1"/>
    </source>
</evidence>
<sequence>MRKMLRPECPDWLAENQSRWTQTYCQRREQNPSANFAWPQHEGRKINHNLQQLLGESTDGHCSYCDGGFPLGSASRDTIDHFKPKEAYCTEAFTWENLYLACDCCQQVKSNRYSDNLLRPDLLDFDFSSYFQFNYRNGHLEPNPLADEEKQQQAIETIRLLGLNEHERPWARLSELNKFTCLSMDKQRELLGTFNYRFLMEMELQDQ</sequence>
<dbReference type="RefSeq" id="WP_002710377.1">
    <property type="nucleotide sequence ID" value="NZ_JH651384.1"/>
</dbReference>
<evidence type="ECO:0000313" key="2">
    <source>
        <dbReference type="Proteomes" id="UP000005317"/>
    </source>
</evidence>
<dbReference type="NCBIfam" id="TIGR02646">
    <property type="entry name" value="retron system putative HNH endonuclease"/>
    <property type="match status" value="1"/>
</dbReference>
<keyword evidence="2" id="KW-1185">Reference proteome</keyword>
<protein>
    <recommendedName>
        <fullName evidence="3">TIGR02646 family protein</fullName>
    </recommendedName>
</protein>
<dbReference type="OrthoDB" id="5918473at2"/>
<name>A0A656HN88_THINJ</name>
<dbReference type="InterPro" id="IPR013467">
    <property type="entry name" value="HNH78-like"/>
</dbReference>
<organism evidence="1 2">
    <name type="scientific">Thiothrix nivea (strain ATCC 35100 / DSM 5205 / JP2)</name>
    <dbReference type="NCBI Taxonomy" id="870187"/>
    <lineage>
        <taxon>Bacteria</taxon>
        <taxon>Pseudomonadati</taxon>
        <taxon>Pseudomonadota</taxon>
        <taxon>Gammaproteobacteria</taxon>
        <taxon>Thiotrichales</taxon>
        <taxon>Thiotrichaceae</taxon>
        <taxon>Thiothrix</taxon>
    </lineage>
</organism>
<accession>A0A656HN88</accession>
<dbReference type="AlphaFoldDB" id="A0A656HN88"/>
<dbReference type="Proteomes" id="UP000005317">
    <property type="component" value="Unassembled WGS sequence"/>
</dbReference>
<gene>
    <name evidence="1" type="ORF">Thini_4006</name>
</gene>
<reference evidence="2" key="1">
    <citation type="journal article" date="2011" name="Stand. Genomic Sci.">
        <title>Genome sequence of the filamentous, gliding Thiothrix nivea neotype strain (JP2(T)).</title>
        <authorList>
            <person name="Lapidus A."/>
            <person name="Nolan M."/>
            <person name="Lucas S."/>
            <person name="Glavina Del Rio T."/>
            <person name="Tice H."/>
            <person name="Cheng J.F."/>
            <person name="Tapia R."/>
            <person name="Han C."/>
            <person name="Goodwin L."/>
            <person name="Pitluck S."/>
            <person name="Liolios K."/>
            <person name="Pagani I."/>
            <person name="Ivanova N."/>
            <person name="Huntemann M."/>
            <person name="Mavromatis K."/>
            <person name="Mikhailova N."/>
            <person name="Pati A."/>
            <person name="Chen A."/>
            <person name="Palaniappan K."/>
            <person name="Land M."/>
            <person name="Brambilla E.M."/>
            <person name="Rohde M."/>
            <person name="Abt B."/>
            <person name="Verbarg S."/>
            <person name="Goker M."/>
            <person name="Bristow J."/>
            <person name="Eisen J.A."/>
            <person name="Markowitz V."/>
            <person name="Hugenholtz P."/>
            <person name="Kyrpides N.C."/>
            <person name="Klenk H.P."/>
            <person name="Woyke T."/>
        </authorList>
    </citation>
    <scope>NUCLEOTIDE SEQUENCE [LARGE SCALE GENOMIC DNA]</scope>
    <source>
        <strain evidence="2">ATCC 35100 / DSM 5205 / JP2</strain>
    </source>
</reference>
<dbReference type="EMBL" id="JH651384">
    <property type="protein sequence ID" value="EIJ36505.1"/>
    <property type="molecule type" value="Genomic_DNA"/>
</dbReference>
<dbReference type="Gene3D" id="1.10.30.50">
    <property type="match status" value="1"/>
</dbReference>
<evidence type="ECO:0008006" key="3">
    <source>
        <dbReference type="Google" id="ProtNLM"/>
    </source>
</evidence>